<reference evidence="1" key="1">
    <citation type="submission" date="2018-05" db="EMBL/GenBank/DDBJ databases">
        <title>Draft genome of Mucuna pruriens seed.</title>
        <authorList>
            <person name="Nnadi N.E."/>
            <person name="Vos R."/>
            <person name="Hasami M.H."/>
            <person name="Devisetty U.K."/>
            <person name="Aguiy J.C."/>
        </authorList>
    </citation>
    <scope>NUCLEOTIDE SEQUENCE [LARGE SCALE GENOMIC DNA]</scope>
    <source>
        <strain evidence="1">JCA_2017</strain>
    </source>
</reference>
<organism evidence="1 2">
    <name type="scientific">Mucuna pruriens</name>
    <name type="common">Velvet bean</name>
    <name type="synonym">Dolichos pruriens</name>
    <dbReference type="NCBI Taxonomy" id="157652"/>
    <lineage>
        <taxon>Eukaryota</taxon>
        <taxon>Viridiplantae</taxon>
        <taxon>Streptophyta</taxon>
        <taxon>Embryophyta</taxon>
        <taxon>Tracheophyta</taxon>
        <taxon>Spermatophyta</taxon>
        <taxon>Magnoliopsida</taxon>
        <taxon>eudicotyledons</taxon>
        <taxon>Gunneridae</taxon>
        <taxon>Pentapetalae</taxon>
        <taxon>rosids</taxon>
        <taxon>fabids</taxon>
        <taxon>Fabales</taxon>
        <taxon>Fabaceae</taxon>
        <taxon>Papilionoideae</taxon>
        <taxon>50 kb inversion clade</taxon>
        <taxon>NPAAA clade</taxon>
        <taxon>indigoferoid/millettioid clade</taxon>
        <taxon>Phaseoleae</taxon>
        <taxon>Mucuna</taxon>
    </lineage>
</organism>
<dbReference type="AlphaFoldDB" id="A0A371FQC5"/>
<name>A0A371FQC5_MUCPR</name>
<accession>A0A371FQC5</accession>
<sequence length="87" mass="10382">MPPQGNSPYLEDLMKQLAISNMEFQQNMNSISGKHERHHLRSQDTNRTISKHYEHNHFEKWRPETDEELLRMSQKVEINIPLLDAIK</sequence>
<dbReference type="EMBL" id="QJKJ01008237">
    <property type="protein sequence ID" value="RDX80390.1"/>
    <property type="molecule type" value="Genomic_DNA"/>
</dbReference>
<comment type="caution">
    <text evidence="1">The sequence shown here is derived from an EMBL/GenBank/DDBJ whole genome shotgun (WGS) entry which is preliminary data.</text>
</comment>
<protein>
    <submittedName>
        <fullName evidence="1">Uncharacterized protein</fullName>
    </submittedName>
</protein>
<evidence type="ECO:0000313" key="1">
    <source>
        <dbReference type="EMBL" id="RDX80390.1"/>
    </source>
</evidence>
<feature type="non-terminal residue" evidence="1">
    <location>
        <position position="1"/>
    </location>
</feature>
<gene>
    <name evidence="1" type="ORF">CR513_39066</name>
</gene>
<keyword evidence="2" id="KW-1185">Reference proteome</keyword>
<dbReference type="Proteomes" id="UP000257109">
    <property type="component" value="Unassembled WGS sequence"/>
</dbReference>
<evidence type="ECO:0000313" key="2">
    <source>
        <dbReference type="Proteomes" id="UP000257109"/>
    </source>
</evidence>
<proteinExistence type="predicted"/>